<dbReference type="CDD" id="cd00279">
    <property type="entry name" value="YlxR"/>
    <property type="match status" value="1"/>
</dbReference>
<dbReference type="NCBIfam" id="NF047356">
    <property type="entry name" value="RNA_bind_RnpM"/>
    <property type="match status" value="1"/>
</dbReference>
<dbReference type="InterPro" id="IPR037465">
    <property type="entry name" value="YlxR"/>
</dbReference>
<dbReference type="Proteomes" id="UP000241848">
    <property type="component" value="Unassembled WGS sequence"/>
</dbReference>
<accession>A0A2T2WNG2</accession>
<evidence type="ECO:0000259" key="1">
    <source>
        <dbReference type="Pfam" id="PF04296"/>
    </source>
</evidence>
<dbReference type="Gene3D" id="3.30.1230.10">
    <property type="entry name" value="YlxR-like"/>
    <property type="match status" value="1"/>
</dbReference>
<dbReference type="PANTHER" id="PTHR34215:SF1">
    <property type="entry name" value="YLXR DOMAIN-CONTAINING PROTEIN"/>
    <property type="match status" value="1"/>
</dbReference>
<reference evidence="2 3" key="1">
    <citation type="journal article" date="2014" name="BMC Genomics">
        <title>Comparison of environmental and isolate Sulfobacillus genomes reveals diverse carbon, sulfur, nitrogen, and hydrogen metabolisms.</title>
        <authorList>
            <person name="Justice N.B."/>
            <person name="Norman A."/>
            <person name="Brown C.T."/>
            <person name="Singh A."/>
            <person name="Thomas B.C."/>
            <person name="Banfield J.F."/>
        </authorList>
    </citation>
    <scope>NUCLEOTIDE SEQUENCE [LARGE SCALE GENOMIC DNA]</scope>
    <source>
        <strain evidence="2">AMDSBA3</strain>
    </source>
</reference>
<dbReference type="EMBL" id="PXYV01000003">
    <property type="protein sequence ID" value="PSR23772.1"/>
    <property type="molecule type" value="Genomic_DNA"/>
</dbReference>
<evidence type="ECO:0000313" key="2">
    <source>
        <dbReference type="EMBL" id="PSR23772.1"/>
    </source>
</evidence>
<comment type="caution">
    <text evidence="2">The sequence shown here is derived from an EMBL/GenBank/DDBJ whole genome shotgun (WGS) entry which is preliminary data.</text>
</comment>
<proteinExistence type="predicted"/>
<gene>
    <name evidence="2" type="ORF">C7B45_01785</name>
</gene>
<dbReference type="Pfam" id="PF04296">
    <property type="entry name" value="YlxR"/>
    <property type="match status" value="1"/>
</dbReference>
<protein>
    <submittedName>
        <fullName evidence="2">DUF448 domain-containing protein</fullName>
    </submittedName>
</protein>
<dbReference type="AlphaFoldDB" id="A0A2T2WNG2"/>
<name>A0A2T2WNG2_9FIRM</name>
<organism evidence="2 3">
    <name type="scientific">Sulfobacillus acidophilus</name>
    <dbReference type="NCBI Taxonomy" id="53633"/>
    <lineage>
        <taxon>Bacteria</taxon>
        <taxon>Bacillati</taxon>
        <taxon>Bacillota</taxon>
        <taxon>Clostridia</taxon>
        <taxon>Eubacteriales</taxon>
        <taxon>Clostridiales Family XVII. Incertae Sedis</taxon>
        <taxon>Sulfobacillus</taxon>
    </lineage>
</organism>
<dbReference type="InterPro" id="IPR007393">
    <property type="entry name" value="YlxR_dom"/>
</dbReference>
<sequence length="89" mass="9953">MTIRKVPMRTCVACQTTRPKRELVRVVRTAAGTLVLDRRGKVSGRGAYICPDPDCVHKALTGHRLERALEVQLTDELVAELQRIERGSV</sequence>
<dbReference type="SUPFAM" id="SSF64376">
    <property type="entry name" value="YlxR-like"/>
    <property type="match status" value="1"/>
</dbReference>
<dbReference type="InterPro" id="IPR035931">
    <property type="entry name" value="YlxR-like_sf"/>
</dbReference>
<dbReference type="PANTHER" id="PTHR34215">
    <property type="entry name" value="BLL0784 PROTEIN"/>
    <property type="match status" value="1"/>
</dbReference>
<evidence type="ECO:0000313" key="3">
    <source>
        <dbReference type="Proteomes" id="UP000241848"/>
    </source>
</evidence>
<feature type="domain" description="YlxR" evidence="1">
    <location>
        <begin position="9"/>
        <end position="82"/>
    </location>
</feature>